<evidence type="ECO:0000256" key="2">
    <source>
        <dbReference type="SAM" id="Phobius"/>
    </source>
</evidence>
<feature type="compositionally biased region" description="Polar residues" evidence="1">
    <location>
        <begin position="34"/>
        <end position="46"/>
    </location>
</feature>
<protein>
    <submittedName>
        <fullName evidence="3">Uncharacterized protein</fullName>
    </submittedName>
</protein>
<gene>
    <name evidence="3" type="ORF">Vafri_13683</name>
</gene>
<keyword evidence="2" id="KW-0472">Membrane</keyword>
<name>A0A8J4BCR9_9CHLO</name>
<reference evidence="3" key="1">
    <citation type="journal article" date="2021" name="Proc. Natl. Acad. Sci. U.S.A.">
        <title>Three genomes in the algal genus Volvox reveal the fate of a haploid sex-determining region after a transition to homothallism.</title>
        <authorList>
            <person name="Yamamoto K."/>
            <person name="Hamaji T."/>
            <person name="Kawai-Toyooka H."/>
            <person name="Matsuzaki R."/>
            <person name="Takahashi F."/>
            <person name="Nishimura Y."/>
            <person name="Kawachi M."/>
            <person name="Noguchi H."/>
            <person name="Minakuchi Y."/>
            <person name="Umen J.G."/>
            <person name="Toyoda A."/>
            <person name="Nozaki H."/>
        </authorList>
    </citation>
    <scope>NUCLEOTIDE SEQUENCE</scope>
    <source>
        <strain evidence="3">NIES-3780</strain>
    </source>
</reference>
<keyword evidence="2" id="KW-1133">Transmembrane helix</keyword>
<comment type="caution">
    <text evidence="3">The sequence shown here is derived from an EMBL/GenBank/DDBJ whole genome shotgun (WGS) entry which is preliminary data.</text>
</comment>
<accession>A0A8J4BCR9</accession>
<proteinExistence type="predicted"/>
<feature type="transmembrane region" description="Helical" evidence="2">
    <location>
        <begin position="93"/>
        <end position="115"/>
    </location>
</feature>
<evidence type="ECO:0000313" key="4">
    <source>
        <dbReference type="Proteomes" id="UP000747399"/>
    </source>
</evidence>
<dbReference type="EMBL" id="BNCO01000032">
    <property type="protein sequence ID" value="GIL58696.1"/>
    <property type="molecule type" value="Genomic_DNA"/>
</dbReference>
<keyword evidence="2" id="KW-0812">Transmembrane</keyword>
<dbReference type="AlphaFoldDB" id="A0A8J4BCR9"/>
<keyword evidence="4" id="KW-1185">Reference proteome</keyword>
<dbReference type="Proteomes" id="UP000747399">
    <property type="component" value="Unassembled WGS sequence"/>
</dbReference>
<feature type="compositionally biased region" description="Basic and acidic residues" evidence="1">
    <location>
        <begin position="50"/>
        <end position="61"/>
    </location>
</feature>
<evidence type="ECO:0000313" key="3">
    <source>
        <dbReference type="EMBL" id="GIL58696.1"/>
    </source>
</evidence>
<evidence type="ECO:0000256" key="1">
    <source>
        <dbReference type="SAM" id="MobiDB-lite"/>
    </source>
</evidence>
<organism evidence="3 4">
    <name type="scientific">Volvox africanus</name>
    <dbReference type="NCBI Taxonomy" id="51714"/>
    <lineage>
        <taxon>Eukaryota</taxon>
        <taxon>Viridiplantae</taxon>
        <taxon>Chlorophyta</taxon>
        <taxon>core chlorophytes</taxon>
        <taxon>Chlorophyceae</taxon>
        <taxon>CS clade</taxon>
        <taxon>Chlamydomonadales</taxon>
        <taxon>Volvocaceae</taxon>
        <taxon>Volvox</taxon>
    </lineage>
</organism>
<sequence>MLALRTSCGASKRYDCSIPVRRNAPARMVRMQAESDNSTRSQESTNIGGGDRKRPAAAEEPRGATYYAGLVNNDIRQDNSATSNDMLVRNLQLAGGVAGLLGALLLLFMASNGLLQLPGQ</sequence>
<feature type="region of interest" description="Disordered" evidence="1">
    <location>
        <begin position="30"/>
        <end position="61"/>
    </location>
</feature>